<dbReference type="Pfam" id="PF18979">
    <property type="entry name" value="DUF5715"/>
    <property type="match status" value="1"/>
</dbReference>
<dbReference type="InterPro" id="IPR043769">
    <property type="entry name" value="DUF5715"/>
</dbReference>
<dbReference type="Proteomes" id="UP001338309">
    <property type="component" value="Unassembled WGS sequence"/>
</dbReference>
<sequence length="240" mass="27333">MDKSIRRFTLVFFILAFTVSILIFFFKPAIGQLMENHSLSISEEKPDPITRELPIPISVDLPELIEVPKLKGSLAKDAYEDHLSAAEYQGVGIIEAEEMLFDLINNHKLVEINSGNGYRLEPLTHSHPYVTPHSKKVLEEMGLMYEILAGEGNFFSISSATRTMDQQVNLKKRNRNATAGNSSHSFGVSFDISYIRFNGVKSWDQKAQRNLEKVLNHFQESGKIFVIKERKQSCYHVTVR</sequence>
<proteinExistence type="predicted"/>
<gene>
    <name evidence="1" type="ORF">Aconfl_10390</name>
</gene>
<name>A0ABQ6PL99_9BACT</name>
<dbReference type="Gene3D" id="3.30.1380.10">
    <property type="match status" value="1"/>
</dbReference>
<evidence type="ECO:0008006" key="3">
    <source>
        <dbReference type="Google" id="ProtNLM"/>
    </source>
</evidence>
<dbReference type="SUPFAM" id="SSF55166">
    <property type="entry name" value="Hedgehog/DD-peptidase"/>
    <property type="match status" value="1"/>
</dbReference>
<dbReference type="RefSeq" id="WP_338223153.1">
    <property type="nucleotide sequence ID" value="NZ_BTPD01000003.1"/>
</dbReference>
<accession>A0ABQ6PL99</accession>
<reference evidence="1 2" key="1">
    <citation type="submission" date="2023-08" db="EMBL/GenBank/DDBJ databases">
        <title>Draft genome sequence of Algoriphagus confluentis.</title>
        <authorList>
            <person name="Takatani N."/>
            <person name="Hosokawa M."/>
            <person name="Sawabe T."/>
        </authorList>
    </citation>
    <scope>NUCLEOTIDE SEQUENCE [LARGE SCALE GENOMIC DNA]</scope>
    <source>
        <strain evidence="1 2">NBRC 111222</strain>
    </source>
</reference>
<dbReference type="InterPro" id="IPR009045">
    <property type="entry name" value="Zn_M74/Hedgehog-like"/>
</dbReference>
<evidence type="ECO:0000313" key="1">
    <source>
        <dbReference type="EMBL" id="GMQ28396.1"/>
    </source>
</evidence>
<dbReference type="EMBL" id="BTPD01000003">
    <property type="protein sequence ID" value="GMQ28396.1"/>
    <property type="molecule type" value="Genomic_DNA"/>
</dbReference>
<organism evidence="1 2">
    <name type="scientific">Algoriphagus confluentis</name>
    <dbReference type="NCBI Taxonomy" id="1697556"/>
    <lineage>
        <taxon>Bacteria</taxon>
        <taxon>Pseudomonadati</taxon>
        <taxon>Bacteroidota</taxon>
        <taxon>Cytophagia</taxon>
        <taxon>Cytophagales</taxon>
        <taxon>Cyclobacteriaceae</taxon>
        <taxon>Algoriphagus</taxon>
    </lineage>
</organism>
<keyword evidence="2" id="KW-1185">Reference proteome</keyword>
<evidence type="ECO:0000313" key="2">
    <source>
        <dbReference type="Proteomes" id="UP001338309"/>
    </source>
</evidence>
<protein>
    <recommendedName>
        <fullName evidence="3">Peptidase M15B domain-containing protein</fullName>
    </recommendedName>
</protein>
<comment type="caution">
    <text evidence="1">The sequence shown here is derived from an EMBL/GenBank/DDBJ whole genome shotgun (WGS) entry which is preliminary data.</text>
</comment>